<evidence type="ECO:0000313" key="2">
    <source>
        <dbReference type="Proteomes" id="UP000541185"/>
    </source>
</evidence>
<dbReference type="AlphaFoldDB" id="A0A848HBR7"/>
<sequence length="375" mass="40149">MLQGIHLTLMIGPAVPVPAPKAVVDALRTVQVTSGKDKTGFQLTFAVGKNSPLQTTLLPAGYFDPISTRVLLIVTLGGFPNVILDGIVTRQEMSPSSEPGQSTLTITGEDLSVLMDIIEIKRPFIALDDTLTLYEVLAPYAAFGVVPLVLPPIFTYITPPTEGWKTQTGTDLQLIKKIANANGYVFYVEPGPAPGASIAYCGPNIRIPVPQPALSINMDAQTNVESMSFSLDGLAKEVMIVTVMDPITHKIPLPIPIPNISIFQPPLGARPTLPSKVRFAKNVADKSVPEVLNDVVGELLKGAANAITVSGSLDVLRYGQVLRSKLLVGVRGAGLAYDGLYYVDSVTHNIQRGQYKQSFQLSRDGLISNTPKVPV</sequence>
<reference evidence="1 2" key="1">
    <citation type="submission" date="2020-04" db="EMBL/GenBank/DDBJ databases">
        <title>Ramlibacter sp. G-1-2-2 isolated from soil.</title>
        <authorList>
            <person name="Dahal R.H."/>
        </authorList>
    </citation>
    <scope>NUCLEOTIDE SEQUENCE [LARGE SCALE GENOMIC DNA]</scope>
    <source>
        <strain evidence="1 2">G-1-2-2</strain>
    </source>
</reference>
<dbReference type="RefSeq" id="WP_169421094.1">
    <property type="nucleotide sequence ID" value="NZ_JABBFX010000002.1"/>
</dbReference>
<dbReference type="EMBL" id="JABBFX010000002">
    <property type="protein sequence ID" value="NML46851.1"/>
    <property type="molecule type" value="Genomic_DNA"/>
</dbReference>
<evidence type="ECO:0008006" key="3">
    <source>
        <dbReference type="Google" id="ProtNLM"/>
    </source>
</evidence>
<gene>
    <name evidence="1" type="ORF">HHL11_24110</name>
</gene>
<keyword evidence="2" id="KW-1185">Reference proteome</keyword>
<proteinExistence type="predicted"/>
<dbReference type="Proteomes" id="UP000541185">
    <property type="component" value="Unassembled WGS sequence"/>
</dbReference>
<name>A0A848HBR7_9BURK</name>
<accession>A0A848HBR7</accession>
<comment type="caution">
    <text evidence="1">The sequence shown here is derived from an EMBL/GenBank/DDBJ whole genome shotgun (WGS) entry which is preliminary data.</text>
</comment>
<organism evidence="1 2">
    <name type="scientific">Ramlibacter agri</name>
    <dbReference type="NCBI Taxonomy" id="2728837"/>
    <lineage>
        <taxon>Bacteria</taxon>
        <taxon>Pseudomonadati</taxon>
        <taxon>Pseudomonadota</taxon>
        <taxon>Betaproteobacteria</taxon>
        <taxon>Burkholderiales</taxon>
        <taxon>Comamonadaceae</taxon>
        <taxon>Ramlibacter</taxon>
    </lineage>
</organism>
<evidence type="ECO:0000313" key="1">
    <source>
        <dbReference type="EMBL" id="NML46851.1"/>
    </source>
</evidence>
<dbReference type="SUPFAM" id="SSF69279">
    <property type="entry name" value="Phage tail proteins"/>
    <property type="match status" value="1"/>
</dbReference>
<protein>
    <recommendedName>
        <fullName evidence="3">Phage protein D</fullName>
    </recommendedName>
</protein>